<feature type="transmembrane region" description="Helical" evidence="6">
    <location>
        <begin position="140"/>
        <end position="160"/>
    </location>
</feature>
<name>A0A1H3WEZ4_SELRU</name>
<protein>
    <submittedName>
        <fullName evidence="8">Permease of the drug/metabolite transporter (DMT) superfamily</fullName>
    </submittedName>
</protein>
<dbReference type="InterPro" id="IPR000620">
    <property type="entry name" value="EamA_dom"/>
</dbReference>
<dbReference type="Pfam" id="PF00892">
    <property type="entry name" value="EamA"/>
    <property type="match status" value="2"/>
</dbReference>
<dbReference type="GO" id="GO:0016020">
    <property type="term" value="C:membrane"/>
    <property type="evidence" value="ECO:0007669"/>
    <property type="project" value="UniProtKB-SubCell"/>
</dbReference>
<dbReference type="PANTHER" id="PTHR32322">
    <property type="entry name" value="INNER MEMBRANE TRANSPORTER"/>
    <property type="match status" value="1"/>
</dbReference>
<evidence type="ECO:0000313" key="8">
    <source>
        <dbReference type="EMBL" id="SDZ85706.1"/>
    </source>
</evidence>
<feature type="transmembrane region" description="Helical" evidence="6">
    <location>
        <begin position="234"/>
        <end position="252"/>
    </location>
</feature>
<dbReference type="InterPro" id="IPR037185">
    <property type="entry name" value="EmrE-like"/>
</dbReference>
<evidence type="ECO:0000256" key="3">
    <source>
        <dbReference type="ARBA" id="ARBA00022692"/>
    </source>
</evidence>
<evidence type="ECO:0000256" key="1">
    <source>
        <dbReference type="ARBA" id="ARBA00004141"/>
    </source>
</evidence>
<reference evidence="8 9" key="1">
    <citation type="submission" date="2016-10" db="EMBL/GenBank/DDBJ databases">
        <authorList>
            <person name="de Groot N.N."/>
        </authorList>
    </citation>
    <scope>NUCLEOTIDE SEQUENCE [LARGE SCALE GENOMIC DNA]</scope>
    <source>
        <strain evidence="8 9">DSM 2872</strain>
    </source>
</reference>
<feature type="transmembrane region" description="Helical" evidence="6">
    <location>
        <begin position="21"/>
        <end position="41"/>
    </location>
</feature>
<evidence type="ECO:0000256" key="2">
    <source>
        <dbReference type="ARBA" id="ARBA00007362"/>
    </source>
</evidence>
<feature type="domain" description="EamA" evidence="7">
    <location>
        <begin position="172"/>
        <end position="303"/>
    </location>
</feature>
<dbReference type="Proteomes" id="UP000183469">
    <property type="component" value="Unassembled WGS sequence"/>
</dbReference>
<dbReference type="InterPro" id="IPR050638">
    <property type="entry name" value="AA-Vitamin_Transporters"/>
</dbReference>
<feature type="transmembrane region" description="Helical" evidence="6">
    <location>
        <begin position="166"/>
        <end position="188"/>
    </location>
</feature>
<feature type="transmembrane region" description="Helical" evidence="6">
    <location>
        <begin position="287"/>
        <end position="304"/>
    </location>
</feature>
<evidence type="ECO:0000256" key="4">
    <source>
        <dbReference type="ARBA" id="ARBA00022989"/>
    </source>
</evidence>
<dbReference type="OrthoDB" id="9810818at2"/>
<proteinExistence type="inferred from homology"/>
<evidence type="ECO:0000256" key="6">
    <source>
        <dbReference type="SAM" id="Phobius"/>
    </source>
</evidence>
<evidence type="ECO:0000259" key="7">
    <source>
        <dbReference type="Pfam" id="PF00892"/>
    </source>
</evidence>
<comment type="subcellular location">
    <subcellularLocation>
        <location evidence="1">Membrane</location>
        <topology evidence="1">Multi-pass membrane protein</topology>
    </subcellularLocation>
</comment>
<organism evidence="8 9">
    <name type="scientific">Selenomonas ruminantium</name>
    <dbReference type="NCBI Taxonomy" id="971"/>
    <lineage>
        <taxon>Bacteria</taxon>
        <taxon>Bacillati</taxon>
        <taxon>Bacillota</taxon>
        <taxon>Negativicutes</taxon>
        <taxon>Selenomonadales</taxon>
        <taxon>Selenomonadaceae</taxon>
        <taxon>Selenomonas</taxon>
    </lineage>
</organism>
<feature type="transmembrane region" description="Helical" evidence="6">
    <location>
        <begin position="88"/>
        <end position="106"/>
    </location>
</feature>
<dbReference type="PANTHER" id="PTHR32322:SF2">
    <property type="entry name" value="EAMA DOMAIN-CONTAINING PROTEIN"/>
    <property type="match status" value="1"/>
</dbReference>
<keyword evidence="5 6" id="KW-0472">Membrane</keyword>
<gene>
    <name evidence="8" type="ORF">SAMN05660648_00958</name>
</gene>
<feature type="transmembrane region" description="Helical" evidence="6">
    <location>
        <begin position="264"/>
        <end position="281"/>
    </location>
</feature>
<keyword evidence="4 6" id="KW-1133">Transmembrane helix</keyword>
<feature type="transmembrane region" description="Helical" evidence="6">
    <location>
        <begin position="112"/>
        <end position="133"/>
    </location>
</feature>
<feature type="transmembrane region" description="Helical" evidence="6">
    <location>
        <begin position="53"/>
        <end position="72"/>
    </location>
</feature>
<sequence length="313" mass="33852">MNKDGSEKKAGISLKERNKGLLMVCLGASMWGGSGVAGQYLLQDCGFSTEWLVVSRMLLAGVIFLAADICLYKENIFCVWTDRKDAKEILLFSILGMLAVQYTYFACIKEGNAAAAAVLQYLMPIIIVGYTAITVRRFPQYLEILCAAMAVGGTILLVTHGSLDSLAISPLALFWGLASAVAAAFYTMQPKRLIRKWRPTLVVGWGMLLGGLALSGICPPWQFSGSWNDMAALIYAYIIVFGTVVAFGCYLGSIKYIQPAEAGMLGSLEPLAAIIFSMMFLGASFGLMDVLGTALILGTVFLLARRKDGEQQK</sequence>
<comment type="similarity">
    <text evidence="2">Belongs to the EamA transporter family.</text>
</comment>
<evidence type="ECO:0000256" key="5">
    <source>
        <dbReference type="ARBA" id="ARBA00023136"/>
    </source>
</evidence>
<accession>A0A1H3WEZ4</accession>
<dbReference type="SUPFAM" id="SSF103481">
    <property type="entry name" value="Multidrug resistance efflux transporter EmrE"/>
    <property type="match status" value="2"/>
</dbReference>
<dbReference type="RefSeq" id="WP_074671249.1">
    <property type="nucleotide sequence ID" value="NZ_FNQG01000003.1"/>
</dbReference>
<evidence type="ECO:0000313" key="9">
    <source>
        <dbReference type="Proteomes" id="UP000183469"/>
    </source>
</evidence>
<dbReference type="EMBL" id="FNQG01000003">
    <property type="protein sequence ID" value="SDZ85706.1"/>
    <property type="molecule type" value="Genomic_DNA"/>
</dbReference>
<keyword evidence="3 6" id="KW-0812">Transmembrane</keyword>
<feature type="transmembrane region" description="Helical" evidence="6">
    <location>
        <begin position="200"/>
        <end position="222"/>
    </location>
</feature>
<feature type="domain" description="EamA" evidence="7">
    <location>
        <begin position="19"/>
        <end position="158"/>
    </location>
</feature>
<dbReference type="AlphaFoldDB" id="A0A1H3WEZ4"/>